<dbReference type="PANTHER" id="PTHR46979:SF2">
    <property type="entry name" value="SORTING NEXIN-41"/>
    <property type="match status" value="1"/>
</dbReference>
<name>A0A448YT05_BRENA</name>
<evidence type="ECO:0000313" key="11">
    <source>
        <dbReference type="Proteomes" id="UP000290900"/>
    </source>
</evidence>
<dbReference type="EMBL" id="CAACVR010000067">
    <property type="protein sequence ID" value="VEU24033.1"/>
    <property type="molecule type" value="Genomic_DNA"/>
</dbReference>
<evidence type="ECO:0000256" key="7">
    <source>
        <dbReference type="ARBA" id="ARBA00023136"/>
    </source>
</evidence>
<evidence type="ECO:0000256" key="4">
    <source>
        <dbReference type="ARBA" id="ARBA00022753"/>
    </source>
</evidence>
<dbReference type="SMART" id="SM00312">
    <property type="entry name" value="PX"/>
    <property type="match status" value="1"/>
</dbReference>
<dbReference type="InterPro" id="IPR051079">
    <property type="entry name" value="Sorting_Nexin_Autophagy"/>
</dbReference>
<feature type="compositionally biased region" description="Polar residues" evidence="8">
    <location>
        <begin position="78"/>
        <end position="88"/>
    </location>
</feature>
<dbReference type="SUPFAM" id="SSF64268">
    <property type="entry name" value="PX domain"/>
    <property type="match status" value="1"/>
</dbReference>
<dbReference type="InterPro" id="IPR044106">
    <property type="entry name" value="PX_Snx41/Atg20"/>
</dbReference>
<dbReference type="CDD" id="cd06867">
    <property type="entry name" value="PX_SNX41_42"/>
    <property type="match status" value="1"/>
</dbReference>
<dbReference type="GO" id="GO:0010008">
    <property type="term" value="C:endosome membrane"/>
    <property type="evidence" value="ECO:0007669"/>
    <property type="project" value="UniProtKB-SubCell"/>
</dbReference>
<feature type="compositionally biased region" description="Low complexity" evidence="8">
    <location>
        <begin position="29"/>
        <end position="48"/>
    </location>
</feature>
<keyword evidence="6" id="KW-0446">Lipid-binding</keyword>
<dbReference type="GO" id="GO:0005829">
    <property type="term" value="C:cytosol"/>
    <property type="evidence" value="ECO:0007669"/>
    <property type="project" value="GOC"/>
</dbReference>
<dbReference type="InterPro" id="IPR036871">
    <property type="entry name" value="PX_dom_sf"/>
</dbReference>
<keyword evidence="5" id="KW-0653">Protein transport</keyword>
<evidence type="ECO:0000256" key="5">
    <source>
        <dbReference type="ARBA" id="ARBA00022927"/>
    </source>
</evidence>
<evidence type="ECO:0000256" key="1">
    <source>
        <dbReference type="ARBA" id="ARBA00004481"/>
    </source>
</evidence>
<evidence type="ECO:0000259" key="9">
    <source>
        <dbReference type="PROSITE" id="PS50195"/>
    </source>
</evidence>
<dbReference type="GO" id="GO:0042147">
    <property type="term" value="P:retrograde transport, endosome to Golgi"/>
    <property type="evidence" value="ECO:0007669"/>
    <property type="project" value="InterPro"/>
</dbReference>
<dbReference type="InterPro" id="IPR001683">
    <property type="entry name" value="PX_dom"/>
</dbReference>
<dbReference type="Gene3D" id="3.30.1520.10">
    <property type="entry name" value="Phox-like domain"/>
    <property type="match status" value="1"/>
</dbReference>
<keyword evidence="3" id="KW-0813">Transport</keyword>
<keyword evidence="11" id="KW-1185">Reference proteome</keyword>
<protein>
    <submittedName>
        <fullName evidence="10">DEKNAAC105180</fullName>
    </submittedName>
</protein>
<keyword evidence="7" id="KW-0472">Membrane</keyword>
<dbReference type="GO" id="GO:0015031">
    <property type="term" value="P:protein transport"/>
    <property type="evidence" value="ECO:0007669"/>
    <property type="project" value="UniProtKB-KW"/>
</dbReference>
<organism evidence="10 11">
    <name type="scientific">Brettanomyces naardenensis</name>
    <name type="common">Yeast</name>
    <dbReference type="NCBI Taxonomy" id="13370"/>
    <lineage>
        <taxon>Eukaryota</taxon>
        <taxon>Fungi</taxon>
        <taxon>Dikarya</taxon>
        <taxon>Ascomycota</taxon>
        <taxon>Saccharomycotina</taxon>
        <taxon>Pichiomycetes</taxon>
        <taxon>Pichiales</taxon>
        <taxon>Pichiaceae</taxon>
        <taxon>Brettanomyces</taxon>
    </lineage>
</organism>
<feature type="region of interest" description="Disordered" evidence="8">
    <location>
        <begin position="1"/>
        <end position="48"/>
    </location>
</feature>
<dbReference type="OrthoDB" id="289314at2759"/>
<proteinExistence type="inferred from homology"/>
<accession>A0A448YT05</accession>
<dbReference type="Proteomes" id="UP000290900">
    <property type="component" value="Unassembled WGS sequence"/>
</dbReference>
<feature type="compositionally biased region" description="Acidic residues" evidence="8">
    <location>
        <begin position="1"/>
        <end position="10"/>
    </location>
</feature>
<evidence type="ECO:0000256" key="3">
    <source>
        <dbReference type="ARBA" id="ARBA00022448"/>
    </source>
</evidence>
<dbReference type="AlphaFoldDB" id="A0A448YT05"/>
<dbReference type="GO" id="GO:0035091">
    <property type="term" value="F:phosphatidylinositol binding"/>
    <property type="evidence" value="ECO:0007669"/>
    <property type="project" value="InterPro"/>
</dbReference>
<evidence type="ECO:0000313" key="10">
    <source>
        <dbReference type="EMBL" id="VEU24033.1"/>
    </source>
</evidence>
<feature type="region of interest" description="Disordered" evidence="8">
    <location>
        <begin position="63"/>
        <end position="88"/>
    </location>
</feature>
<evidence type="ECO:0000256" key="6">
    <source>
        <dbReference type="ARBA" id="ARBA00023121"/>
    </source>
</evidence>
<dbReference type="STRING" id="13370.A0A448YT05"/>
<dbReference type="PANTHER" id="PTHR46979">
    <property type="entry name" value="SORTING NEXIN-41"/>
    <property type="match status" value="1"/>
</dbReference>
<gene>
    <name evidence="10" type="ORF">BRENAR_LOCUS4762</name>
</gene>
<keyword evidence="4" id="KW-0967">Endosome</keyword>
<feature type="domain" description="PX" evidence="9">
    <location>
        <begin position="92"/>
        <end position="224"/>
    </location>
</feature>
<dbReference type="PROSITE" id="PS50195">
    <property type="entry name" value="PX"/>
    <property type="match status" value="1"/>
</dbReference>
<comment type="subcellular location">
    <subcellularLocation>
        <location evidence="1">Endosome membrane</location>
        <topology evidence="1">Peripheral membrane protein</topology>
    </subcellularLocation>
</comment>
<dbReference type="FunCoup" id="A0A448YT05">
    <property type="interactions" value="97"/>
</dbReference>
<comment type="similarity">
    <text evidence="2">Belongs to the sorting nexin family.</text>
</comment>
<feature type="compositionally biased region" description="Polar residues" evidence="8">
    <location>
        <begin position="11"/>
        <end position="28"/>
    </location>
</feature>
<dbReference type="InParanoid" id="A0A448YT05"/>
<sequence length="582" mass="66262">MNFGEYDDFTQDNNPFAGSNHDFSQGILNGQVSGSGNTSSNGPLSSSSLAQSISNEQLLTDTSTVTGNDHHTAPPSLPSANISYTSRRHSASGTSGAFSDSSFVIPTDASIVGYEILRDIKNFRTVFYRIELSGGNSIFRRYSDFVSLRSYLVKFFQTKVIPPVPEKHSIGRLLRHPFDYKSDTQIIDRRIRLLNYFIGRLLDDEQVRRSEFLGKFLDPREKYWSKILKGPPFTTLSSKSIFLTSPRDPTAPSPYFAYVPPPPRGMLRNYTSELNDTVFKPLEVRARTLLKQVRKMESTANRLIRDFQENREGLIELGGFFNIFSIIEDQHDLIESFGNKIDLNFLNIEVLTNSLTIQLKEKLMVIRLTLLSVLQLLHFRKLKELQLSYLQDLILRRQSRLKGITERVLAEGRLDQVIRSGEVQSPSLSRAIATLKLRRNAVERLDRAASVAVNDTDDSASFDDGQSSMAESWNRAISASEDPDTTNDVNYSSSSRNKAIERLSVSELQSELVRLGRELNRKLIPCFDRLTDDVEYISVNVESNVNEEMRQMVSTLQRIMRDWKNEVFGEYLRSCTEVWQHD</sequence>
<evidence type="ECO:0000256" key="2">
    <source>
        <dbReference type="ARBA" id="ARBA00010883"/>
    </source>
</evidence>
<reference evidence="10 11" key="1">
    <citation type="submission" date="2018-12" db="EMBL/GenBank/DDBJ databases">
        <authorList>
            <person name="Tiukova I."/>
            <person name="Dainat J."/>
        </authorList>
    </citation>
    <scope>NUCLEOTIDE SEQUENCE [LARGE SCALE GENOMIC DNA]</scope>
</reference>
<dbReference type="Pfam" id="PF00787">
    <property type="entry name" value="PX"/>
    <property type="match status" value="1"/>
</dbReference>
<evidence type="ECO:0000256" key="8">
    <source>
        <dbReference type="SAM" id="MobiDB-lite"/>
    </source>
</evidence>